<keyword evidence="7 12" id="KW-0812">Transmembrane</keyword>
<comment type="subcellular location">
    <subcellularLocation>
        <location evidence="1">Cell membrane</location>
        <topology evidence="1">Multi-pass membrane protein</topology>
    </subcellularLocation>
</comment>
<dbReference type="InterPro" id="IPR051125">
    <property type="entry name" value="ABC-4/HrtB_transporter"/>
</dbReference>
<evidence type="ECO:0000256" key="7">
    <source>
        <dbReference type="ARBA" id="ARBA00022692"/>
    </source>
</evidence>
<dbReference type="InterPro" id="IPR003838">
    <property type="entry name" value="ABC3_permease_C"/>
</dbReference>
<comment type="similarity">
    <text evidence="2">Belongs to the ABC-4 integral membrane protein family. HrtB subfamily.</text>
</comment>
<evidence type="ECO:0000256" key="12">
    <source>
        <dbReference type="SAM" id="Phobius"/>
    </source>
</evidence>
<proteinExistence type="inferred from homology"/>
<comment type="function">
    <text evidence="10">Part of the ABC transporter complex hrt involved in hemin import. Responsible for the translocation of the substrate across the membrane.</text>
</comment>
<name>A0ABW2ND32_9BACL</name>
<evidence type="ECO:0000256" key="11">
    <source>
        <dbReference type="SAM" id="MobiDB-lite"/>
    </source>
</evidence>
<keyword evidence="6" id="KW-1003">Cell membrane</keyword>
<keyword evidence="15" id="KW-1185">Reference proteome</keyword>
<sequence>MFLAWREIRQSKLRFALVTAVLLLVSYLVFFLSGLASGLAGLNREAVDKWQADGIYLTDESDKSLTQSMMEVDLADDVVADETAVLAQTNLIADNGDAKSGVALFGIRPDEFIMPEPTEGDEFSDEFEVIASDSLKEEGFSVGDELDLSGSEVTLTITGFTDDARFNAAPVLYMNLEDFEKVRPGAAAMAQQEGSAENPDGQPAETDQGLPGETVEQPEMVNAIVVKGSQPDEVPDDLEYLESETFIENLPGYTEQNLTLTFMIYFLFAISAAVVAIFLYVLTVQKISMFGVMKAQGISSAYLSRSVIAQTFILAVIGVLIGFGLTVLTGQFLPAAVPVSFDYGMMAIYGAVLIAVAILGALVSVWTIVKIDPLEAISG</sequence>
<organism evidence="14 15">
    <name type="scientific">Bhargavaea changchunensis</name>
    <dbReference type="NCBI Taxonomy" id="2134037"/>
    <lineage>
        <taxon>Bacteria</taxon>
        <taxon>Bacillati</taxon>
        <taxon>Bacillota</taxon>
        <taxon>Bacilli</taxon>
        <taxon>Bacillales</taxon>
        <taxon>Caryophanaceae</taxon>
        <taxon>Bhargavaea</taxon>
    </lineage>
</organism>
<evidence type="ECO:0000256" key="8">
    <source>
        <dbReference type="ARBA" id="ARBA00022989"/>
    </source>
</evidence>
<dbReference type="PANTHER" id="PTHR43738:SF1">
    <property type="entry name" value="HEMIN TRANSPORT SYSTEM PERMEASE PROTEIN HRTB-RELATED"/>
    <property type="match status" value="1"/>
</dbReference>
<evidence type="ECO:0000256" key="1">
    <source>
        <dbReference type="ARBA" id="ARBA00004651"/>
    </source>
</evidence>
<comment type="subunit">
    <text evidence="3">The complex is composed of two ATP-binding proteins (HrtA), two transmembrane proteins (HrtB) and a solute-binding protein.</text>
</comment>
<evidence type="ECO:0000313" key="15">
    <source>
        <dbReference type="Proteomes" id="UP001596483"/>
    </source>
</evidence>
<dbReference type="PANTHER" id="PTHR43738">
    <property type="entry name" value="ABC TRANSPORTER, MEMBRANE PROTEIN"/>
    <property type="match status" value="1"/>
</dbReference>
<evidence type="ECO:0000256" key="3">
    <source>
        <dbReference type="ARBA" id="ARBA00011131"/>
    </source>
</evidence>
<dbReference type="EMBL" id="JBHTCT010000005">
    <property type="protein sequence ID" value="MFC7363977.1"/>
    <property type="molecule type" value="Genomic_DNA"/>
</dbReference>
<accession>A0ABW2ND32</accession>
<dbReference type="Proteomes" id="UP001596483">
    <property type="component" value="Unassembled WGS sequence"/>
</dbReference>
<evidence type="ECO:0000259" key="13">
    <source>
        <dbReference type="Pfam" id="PF02687"/>
    </source>
</evidence>
<keyword evidence="9 12" id="KW-0472">Membrane</keyword>
<evidence type="ECO:0000256" key="6">
    <source>
        <dbReference type="ARBA" id="ARBA00022475"/>
    </source>
</evidence>
<feature type="region of interest" description="Disordered" evidence="11">
    <location>
        <begin position="185"/>
        <end position="212"/>
    </location>
</feature>
<gene>
    <name evidence="14" type="ORF">ACFQQH_02220</name>
</gene>
<evidence type="ECO:0000256" key="5">
    <source>
        <dbReference type="ARBA" id="ARBA00022448"/>
    </source>
</evidence>
<feature type="transmembrane region" description="Helical" evidence="12">
    <location>
        <begin position="262"/>
        <end position="282"/>
    </location>
</feature>
<protein>
    <recommendedName>
        <fullName evidence="4">Putative hemin transport system permease protein HrtB</fullName>
    </recommendedName>
</protein>
<comment type="caution">
    <text evidence="14">The sequence shown here is derived from an EMBL/GenBank/DDBJ whole genome shotgun (WGS) entry which is preliminary data.</text>
</comment>
<evidence type="ECO:0000256" key="9">
    <source>
        <dbReference type="ARBA" id="ARBA00023136"/>
    </source>
</evidence>
<keyword evidence="5" id="KW-0813">Transport</keyword>
<keyword evidence="8 12" id="KW-1133">Transmembrane helix</keyword>
<evidence type="ECO:0000256" key="4">
    <source>
        <dbReference type="ARBA" id="ARBA00016962"/>
    </source>
</evidence>
<dbReference type="RefSeq" id="WP_157293719.1">
    <property type="nucleotide sequence ID" value="NZ_JBHTCT010000005.1"/>
</dbReference>
<evidence type="ECO:0000313" key="14">
    <source>
        <dbReference type="EMBL" id="MFC7363977.1"/>
    </source>
</evidence>
<evidence type="ECO:0000256" key="10">
    <source>
        <dbReference type="ARBA" id="ARBA00024973"/>
    </source>
</evidence>
<evidence type="ECO:0000256" key="2">
    <source>
        <dbReference type="ARBA" id="ARBA00008697"/>
    </source>
</evidence>
<feature type="domain" description="ABC3 transporter permease C-terminal" evidence="13">
    <location>
        <begin position="262"/>
        <end position="373"/>
    </location>
</feature>
<feature type="transmembrane region" description="Helical" evidence="12">
    <location>
        <begin position="347"/>
        <end position="369"/>
    </location>
</feature>
<reference evidence="15" key="1">
    <citation type="journal article" date="2019" name="Int. J. Syst. Evol. Microbiol.">
        <title>The Global Catalogue of Microorganisms (GCM) 10K type strain sequencing project: providing services to taxonomists for standard genome sequencing and annotation.</title>
        <authorList>
            <consortium name="The Broad Institute Genomics Platform"/>
            <consortium name="The Broad Institute Genome Sequencing Center for Infectious Disease"/>
            <person name="Wu L."/>
            <person name="Ma J."/>
        </authorList>
    </citation>
    <scope>NUCLEOTIDE SEQUENCE [LARGE SCALE GENOMIC DNA]</scope>
    <source>
        <strain evidence="15">JCM 4738</strain>
    </source>
</reference>
<feature type="transmembrane region" description="Helical" evidence="12">
    <location>
        <begin position="302"/>
        <end position="327"/>
    </location>
</feature>
<dbReference type="Pfam" id="PF02687">
    <property type="entry name" value="FtsX"/>
    <property type="match status" value="1"/>
</dbReference>